<comment type="caution">
    <text evidence="6">The sequence shown here is derived from an EMBL/GenBank/DDBJ whole genome shotgun (WGS) entry which is preliminary data.</text>
</comment>
<feature type="region of interest" description="Disordered" evidence="5">
    <location>
        <begin position="1"/>
        <end position="24"/>
    </location>
</feature>
<proteinExistence type="inferred from homology"/>
<dbReference type="InterPro" id="IPR003567">
    <property type="entry name" value="Cyt_c_biogenesis"/>
</dbReference>
<dbReference type="EMBL" id="JACEIK010000354">
    <property type="protein sequence ID" value="MCD7455615.1"/>
    <property type="molecule type" value="Genomic_DNA"/>
</dbReference>
<dbReference type="Proteomes" id="UP000823775">
    <property type="component" value="Unassembled WGS sequence"/>
</dbReference>
<name>A0ABS8S9V3_DATST</name>
<evidence type="ECO:0000313" key="7">
    <source>
        <dbReference type="Proteomes" id="UP000823775"/>
    </source>
</evidence>
<reference evidence="6 7" key="1">
    <citation type="journal article" date="2021" name="BMC Genomics">
        <title>Datura genome reveals duplications of psychoactive alkaloid biosynthetic genes and high mutation rate following tissue culture.</title>
        <authorList>
            <person name="Rajewski A."/>
            <person name="Carter-House D."/>
            <person name="Stajich J."/>
            <person name="Litt A."/>
        </authorList>
    </citation>
    <scope>NUCLEOTIDE SEQUENCE [LARGE SCALE GENOMIC DNA]</scope>
    <source>
        <strain evidence="6">AR-01</strain>
    </source>
</reference>
<keyword evidence="4" id="KW-0496">Mitochondrion</keyword>
<keyword evidence="3" id="KW-0201">Cytochrome c-type biogenesis</keyword>
<evidence type="ECO:0000256" key="5">
    <source>
        <dbReference type="SAM" id="MobiDB-lite"/>
    </source>
</evidence>
<dbReference type="PRINTS" id="PR01410">
    <property type="entry name" value="CCBIOGENESIS"/>
</dbReference>
<dbReference type="InterPro" id="IPR003569">
    <property type="entry name" value="Cyt_c_biogenesis_plant"/>
</dbReference>
<dbReference type="PRINTS" id="PR01412">
    <property type="entry name" value="CCBSBIOGNSIS"/>
</dbReference>
<protein>
    <submittedName>
        <fullName evidence="6">Uncharacterized protein</fullName>
    </submittedName>
</protein>
<keyword evidence="7" id="KW-1185">Reference proteome</keyword>
<evidence type="ECO:0000313" key="6">
    <source>
        <dbReference type="EMBL" id="MCD7455615.1"/>
    </source>
</evidence>
<evidence type="ECO:0000256" key="1">
    <source>
        <dbReference type="ARBA" id="ARBA00004173"/>
    </source>
</evidence>
<organism evidence="6 7">
    <name type="scientific">Datura stramonium</name>
    <name type="common">Jimsonweed</name>
    <name type="synonym">Common thornapple</name>
    <dbReference type="NCBI Taxonomy" id="4076"/>
    <lineage>
        <taxon>Eukaryota</taxon>
        <taxon>Viridiplantae</taxon>
        <taxon>Streptophyta</taxon>
        <taxon>Embryophyta</taxon>
        <taxon>Tracheophyta</taxon>
        <taxon>Spermatophyta</taxon>
        <taxon>Magnoliopsida</taxon>
        <taxon>eudicotyledons</taxon>
        <taxon>Gunneridae</taxon>
        <taxon>Pentapetalae</taxon>
        <taxon>asterids</taxon>
        <taxon>lamiids</taxon>
        <taxon>Solanales</taxon>
        <taxon>Solanaceae</taxon>
        <taxon>Solanoideae</taxon>
        <taxon>Datureae</taxon>
        <taxon>Datura</taxon>
    </lineage>
</organism>
<sequence>MEGFALYPTRESPEGAKRKSFHQAPLPLERIRTLRSGASSQEETQPNSPVSQKLLVGIVELSLEKSKADPCLVIRIIVLLRSRRPDRGLPAIASSDPFVRSFFVCTKPLVESNPVPQDPISAVHLPFIYVGDVASSMSFGLCRSKMKNGIVALHSPPMQKDAAEKNGTLPALGASTTDMSSACVKICSRRAGRSARQELLPASVAVAAKLTEEGGGEGWEKSNGLKLSQNWKRFDSSLMLLIQERKAHARNES</sequence>
<accession>A0ABS8S9V3</accession>
<evidence type="ECO:0000256" key="3">
    <source>
        <dbReference type="ARBA" id="ARBA00022748"/>
    </source>
</evidence>
<comment type="subcellular location">
    <subcellularLocation>
        <location evidence="1">Mitochondrion</location>
    </subcellularLocation>
</comment>
<dbReference type="PANTHER" id="PTHR43653">
    <property type="entry name" value="CYTOCHROME C ASSEMBLY PROTEIN-RELATED"/>
    <property type="match status" value="1"/>
</dbReference>
<comment type="similarity">
    <text evidence="2">Belongs to the CcmF/CycK/Ccl1/NrfE/CcsA family.</text>
</comment>
<evidence type="ECO:0000256" key="4">
    <source>
        <dbReference type="ARBA" id="ARBA00023128"/>
    </source>
</evidence>
<dbReference type="PANTHER" id="PTHR43653:SF1">
    <property type="entry name" value="CYTOCHROME C-TYPE BIOGENESIS PROTEIN CCMF"/>
    <property type="match status" value="1"/>
</dbReference>
<evidence type="ECO:0000256" key="2">
    <source>
        <dbReference type="ARBA" id="ARBA00009186"/>
    </source>
</evidence>
<gene>
    <name evidence="6" type="ORF">HAX54_028780</name>
</gene>